<evidence type="ECO:0000313" key="4">
    <source>
        <dbReference type="Proteomes" id="UP000515237"/>
    </source>
</evidence>
<reference evidence="3 4" key="1">
    <citation type="journal article" date="2018" name="Int. J. Syst. Evol. Microbiol.">
        <title>Adhaeribacter swui sp. nov., isolated from wet mud.</title>
        <authorList>
            <person name="Kim D.U."/>
            <person name="Kim K.W."/>
            <person name="Kang M.S."/>
            <person name="Kim J.Y."/>
            <person name="Jang J.H."/>
            <person name="Kim M.K."/>
        </authorList>
    </citation>
    <scope>NUCLEOTIDE SEQUENCE [LARGE SCALE GENOMIC DNA]</scope>
    <source>
        <strain evidence="3 4">KCTC 52873</strain>
    </source>
</reference>
<sequence length="123" mass="13145">MKKKLYVFLLALATTDMACQSKDHKTPAEGYGAGQIENNQADAPTDNRNTSMESPVDIKPDSGVSNMDSAGMAKKPGQNSAQDQDAARATSITENNAGNSETRGTENNSPSRQMPQTNKPNNQ</sequence>
<organism evidence="3 4">
    <name type="scientific">Adhaeribacter swui</name>
    <dbReference type="NCBI Taxonomy" id="2086471"/>
    <lineage>
        <taxon>Bacteria</taxon>
        <taxon>Pseudomonadati</taxon>
        <taxon>Bacteroidota</taxon>
        <taxon>Cytophagia</taxon>
        <taxon>Cytophagales</taxon>
        <taxon>Hymenobacteraceae</taxon>
        <taxon>Adhaeribacter</taxon>
    </lineage>
</organism>
<dbReference type="RefSeq" id="WP_185271597.1">
    <property type="nucleotide sequence ID" value="NZ_CP055156.1"/>
</dbReference>
<dbReference type="AlphaFoldDB" id="A0A7G7GD73"/>
<protein>
    <recommendedName>
        <fullName evidence="5">Lipoprotein</fullName>
    </recommendedName>
</protein>
<evidence type="ECO:0008006" key="5">
    <source>
        <dbReference type="Google" id="ProtNLM"/>
    </source>
</evidence>
<feature type="compositionally biased region" description="Polar residues" evidence="1">
    <location>
        <begin position="90"/>
        <end position="123"/>
    </location>
</feature>
<keyword evidence="4" id="KW-1185">Reference proteome</keyword>
<proteinExistence type="predicted"/>
<keyword evidence="2" id="KW-0732">Signal</keyword>
<evidence type="ECO:0000256" key="2">
    <source>
        <dbReference type="SAM" id="SignalP"/>
    </source>
</evidence>
<accession>A0A7G7GD73</accession>
<dbReference type="KEGG" id="aswu:HUW51_21175"/>
<dbReference type="EMBL" id="CP055156">
    <property type="protein sequence ID" value="QNF35107.1"/>
    <property type="molecule type" value="Genomic_DNA"/>
</dbReference>
<name>A0A7G7GD73_9BACT</name>
<feature type="compositionally biased region" description="Polar residues" evidence="1">
    <location>
        <begin position="36"/>
        <end position="53"/>
    </location>
</feature>
<dbReference type="Proteomes" id="UP000515237">
    <property type="component" value="Chromosome"/>
</dbReference>
<feature type="signal peptide" evidence="2">
    <location>
        <begin position="1"/>
        <end position="18"/>
    </location>
</feature>
<gene>
    <name evidence="3" type="ORF">HUW51_21175</name>
</gene>
<evidence type="ECO:0000313" key="3">
    <source>
        <dbReference type="EMBL" id="QNF35107.1"/>
    </source>
</evidence>
<evidence type="ECO:0000256" key="1">
    <source>
        <dbReference type="SAM" id="MobiDB-lite"/>
    </source>
</evidence>
<feature type="region of interest" description="Disordered" evidence="1">
    <location>
        <begin position="16"/>
        <end position="123"/>
    </location>
</feature>
<feature type="chain" id="PRO_5028888288" description="Lipoprotein" evidence="2">
    <location>
        <begin position="19"/>
        <end position="123"/>
    </location>
</feature>